<keyword evidence="4" id="KW-1185">Reference proteome</keyword>
<evidence type="ECO:0000313" key="4">
    <source>
        <dbReference type="Proteomes" id="UP000198804"/>
    </source>
</evidence>
<name>A0A1I4ES68_9HYPH</name>
<dbReference type="SUPFAM" id="SSF53474">
    <property type="entry name" value="alpha/beta-Hydrolases"/>
    <property type="match status" value="1"/>
</dbReference>
<dbReference type="Gene3D" id="3.40.50.1820">
    <property type="entry name" value="alpha/beta hydrolase"/>
    <property type="match status" value="1"/>
</dbReference>
<feature type="domain" description="AB hydrolase-1" evidence="2">
    <location>
        <begin position="35"/>
        <end position="291"/>
    </location>
</feature>
<accession>A0A1I4ES68</accession>
<evidence type="ECO:0000256" key="1">
    <source>
        <dbReference type="ARBA" id="ARBA00022801"/>
    </source>
</evidence>
<dbReference type="PRINTS" id="PR00111">
    <property type="entry name" value="ABHYDROLASE"/>
</dbReference>
<dbReference type="STRING" id="414703.SAMN04488125_10895"/>
<evidence type="ECO:0000259" key="2">
    <source>
        <dbReference type="Pfam" id="PF00561"/>
    </source>
</evidence>
<proteinExistence type="predicted"/>
<dbReference type="Proteomes" id="UP000198804">
    <property type="component" value="Unassembled WGS sequence"/>
</dbReference>
<gene>
    <name evidence="3" type="ORF">SAMN04488125_10895</name>
</gene>
<dbReference type="OrthoDB" id="9812774at2"/>
<reference evidence="4" key="1">
    <citation type="submission" date="2016-10" db="EMBL/GenBank/DDBJ databases">
        <authorList>
            <person name="Varghese N."/>
            <person name="Submissions S."/>
        </authorList>
    </citation>
    <scope>NUCLEOTIDE SEQUENCE [LARGE SCALE GENOMIC DNA]</scope>
    <source>
        <strain evidence="4">CGMCC 1.6474</strain>
    </source>
</reference>
<dbReference type="RefSeq" id="WP_091945983.1">
    <property type="nucleotide sequence ID" value="NZ_FOSV01000008.1"/>
</dbReference>
<keyword evidence="1" id="KW-0378">Hydrolase</keyword>
<dbReference type="EMBL" id="FOSV01000008">
    <property type="protein sequence ID" value="SFL07377.1"/>
    <property type="molecule type" value="Genomic_DNA"/>
</dbReference>
<dbReference type="Pfam" id="PF00561">
    <property type="entry name" value="Abhydrolase_1"/>
    <property type="match status" value="1"/>
</dbReference>
<organism evidence="3 4">
    <name type="scientific">Methylorubrum salsuginis</name>
    <dbReference type="NCBI Taxonomy" id="414703"/>
    <lineage>
        <taxon>Bacteria</taxon>
        <taxon>Pseudomonadati</taxon>
        <taxon>Pseudomonadota</taxon>
        <taxon>Alphaproteobacteria</taxon>
        <taxon>Hyphomicrobiales</taxon>
        <taxon>Methylobacteriaceae</taxon>
        <taxon>Methylorubrum</taxon>
    </lineage>
</organism>
<dbReference type="PANTHER" id="PTHR43329">
    <property type="entry name" value="EPOXIDE HYDROLASE"/>
    <property type="match status" value="1"/>
</dbReference>
<dbReference type="AlphaFoldDB" id="A0A1I4ES68"/>
<dbReference type="GO" id="GO:0016787">
    <property type="term" value="F:hydrolase activity"/>
    <property type="evidence" value="ECO:0007669"/>
    <property type="project" value="UniProtKB-KW"/>
</dbReference>
<dbReference type="InterPro" id="IPR000639">
    <property type="entry name" value="Epox_hydrolase-like"/>
</dbReference>
<protein>
    <submittedName>
        <fullName evidence="3">Haloacetate dehalogenase</fullName>
    </submittedName>
</protein>
<dbReference type="PRINTS" id="PR00412">
    <property type="entry name" value="EPOXHYDRLASE"/>
</dbReference>
<sequence length="304" mass="33868">MADGGDLFPGFDPLWIDGPAGRWFARIGGREDATPLLLLHGFPQCHAMWHRLAPALAERHRVIALDLKGYGWSAAPDSENGEGYAKRRIAEEIVAVMERIGHIHFRLAGHDRGARVAYRLALDAPGRVERLALLDIVPTHVQWERIEAQAGMNPHWPFLAKPAPEPEREIGRDPDGYFEGLLRQWSGRDDLSAFDERALTLYRPAWGVPERIHAMCEDYRAGSADGPDRAADRADLAEGRTLPMPVLVLASRRYLDKDKPETALDAWRRTFAPKADGVSIDSGHFMAEEAPDATRAALTRFFAG</sequence>
<evidence type="ECO:0000313" key="3">
    <source>
        <dbReference type="EMBL" id="SFL07377.1"/>
    </source>
</evidence>
<dbReference type="InterPro" id="IPR029058">
    <property type="entry name" value="AB_hydrolase_fold"/>
</dbReference>
<dbReference type="InterPro" id="IPR000073">
    <property type="entry name" value="AB_hydrolase_1"/>
</dbReference>